<dbReference type="PANTHER" id="PTHR37815">
    <property type="entry name" value="UPF0397 PROTEIN BC_2624-RELATED"/>
    <property type="match status" value="1"/>
</dbReference>
<dbReference type="PANTHER" id="PTHR37815:SF3">
    <property type="entry name" value="UPF0397 PROTEIN SPR0429"/>
    <property type="match status" value="1"/>
</dbReference>
<proteinExistence type="predicted"/>
<dbReference type="InterPro" id="IPR009825">
    <property type="entry name" value="ECF_substrate-spec-like"/>
</dbReference>
<reference evidence="4" key="1">
    <citation type="submission" date="2020-10" db="EMBL/GenBank/DDBJ databases">
        <authorList>
            <person name="Gilroy R."/>
        </authorList>
    </citation>
    <scope>NUCLEOTIDE SEQUENCE</scope>
    <source>
        <strain evidence="4">ChiSxjej1B13-7958</strain>
    </source>
</reference>
<dbReference type="GO" id="GO:0016020">
    <property type="term" value="C:membrane"/>
    <property type="evidence" value="ECO:0007669"/>
    <property type="project" value="InterPro"/>
</dbReference>
<feature type="transmembrane region" description="Helical" evidence="3">
    <location>
        <begin position="274"/>
        <end position="294"/>
    </location>
</feature>
<accession>A0A9D1AQA8</accession>
<dbReference type="Gene3D" id="1.10.1760.20">
    <property type="match status" value="1"/>
</dbReference>
<feature type="transmembrane region" description="Helical" evidence="3">
    <location>
        <begin position="238"/>
        <end position="262"/>
    </location>
</feature>
<evidence type="ECO:0000256" key="1">
    <source>
        <dbReference type="ARBA" id="ARBA00022692"/>
    </source>
</evidence>
<protein>
    <submittedName>
        <fullName evidence="4">ECF transporter S component</fullName>
    </submittedName>
</protein>
<keyword evidence="3" id="KW-0472">Membrane</keyword>
<reference evidence="4" key="2">
    <citation type="journal article" date="2021" name="PeerJ">
        <title>Extensive microbial diversity within the chicken gut microbiome revealed by metagenomics and culture.</title>
        <authorList>
            <person name="Gilroy R."/>
            <person name="Ravi A."/>
            <person name="Getino M."/>
            <person name="Pursley I."/>
            <person name="Horton D.L."/>
            <person name="Alikhan N.F."/>
            <person name="Baker D."/>
            <person name="Gharbi K."/>
            <person name="Hall N."/>
            <person name="Watson M."/>
            <person name="Adriaenssens E.M."/>
            <person name="Foster-Nyarko E."/>
            <person name="Jarju S."/>
            <person name="Secka A."/>
            <person name="Antonio M."/>
            <person name="Oren A."/>
            <person name="Chaudhuri R.R."/>
            <person name="La Ragione R."/>
            <person name="Hildebrand F."/>
            <person name="Pallen M.J."/>
        </authorList>
    </citation>
    <scope>NUCLEOTIDE SEQUENCE</scope>
    <source>
        <strain evidence="4">ChiSxjej1B13-7958</strain>
    </source>
</reference>
<keyword evidence="1 3" id="KW-0812">Transmembrane</keyword>
<dbReference type="AlphaFoldDB" id="A0A9D1AQA8"/>
<dbReference type="Proteomes" id="UP000824242">
    <property type="component" value="Unassembled WGS sequence"/>
</dbReference>
<evidence type="ECO:0000256" key="3">
    <source>
        <dbReference type="SAM" id="Phobius"/>
    </source>
</evidence>
<feature type="transmembrane region" description="Helical" evidence="3">
    <location>
        <begin position="114"/>
        <end position="135"/>
    </location>
</feature>
<evidence type="ECO:0000256" key="2">
    <source>
        <dbReference type="ARBA" id="ARBA00022989"/>
    </source>
</evidence>
<feature type="transmembrane region" description="Helical" evidence="3">
    <location>
        <begin position="300"/>
        <end position="319"/>
    </location>
</feature>
<organism evidence="4 5">
    <name type="scientific">Candidatus Caccousia avicola</name>
    <dbReference type="NCBI Taxonomy" id="2840721"/>
    <lineage>
        <taxon>Bacteria</taxon>
        <taxon>Bacillati</taxon>
        <taxon>Bacillota</taxon>
        <taxon>Clostridia</taxon>
        <taxon>Eubacteriales</taxon>
        <taxon>Oscillospiraceae</taxon>
        <taxon>Oscillospiraceae incertae sedis</taxon>
        <taxon>Candidatus Caccousia</taxon>
    </lineage>
</organism>
<feature type="transmembrane region" description="Helical" evidence="3">
    <location>
        <begin position="155"/>
        <end position="176"/>
    </location>
</feature>
<sequence length="330" mass="34299">MRINTSRKSGAVNLALTGLMGALVIVGTFISIPIPVLGDRTMIGLGNVFCILSGLLLGPVYGGLAAGVGSGVFDLVGGWAASAPTTLINKFMMAFVCGAIAWSGRSEGRRLPRVIAGAVSGSLTYCVLYLFKSFVEAKLEGSADEAVAILLGTKAATTIVNAIIADVVAVPLALAIRRSLESNRMYLGLVESSTAQLEGHDLRRGIAVTLLLVQSVLQIVCVAALLPSVQSAAAESGASLMICPFWIAVFFSAAQAVCAVFLARRSRYSAPMTALCAVISVAFSVWFLIAGVQQAVLAKYLPIGIVFLVILLAAIGFLLPTVHAQGRKNA</sequence>
<feature type="transmembrane region" description="Helical" evidence="3">
    <location>
        <begin position="206"/>
        <end position="226"/>
    </location>
</feature>
<feature type="transmembrane region" description="Helical" evidence="3">
    <location>
        <begin position="48"/>
        <end position="73"/>
    </location>
</feature>
<comment type="caution">
    <text evidence="4">The sequence shown here is derived from an EMBL/GenBank/DDBJ whole genome shotgun (WGS) entry which is preliminary data.</text>
</comment>
<evidence type="ECO:0000313" key="5">
    <source>
        <dbReference type="Proteomes" id="UP000824242"/>
    </source>
</evidence>
<feature type="transmembrane region" description="Helical" evidence="3">
    <location>
        <begin position="12"/>
        <end position="36"/>
    </location>
</feature>
<keyword evidence="2 3" id="KW-1133">Transmembrane helix</keyword>
<gene>
    <name evidence="4" type="ORF">IAB89_11765</name>
</gene>
<evidence type="ECO:0000313" key="4">
    <source>
        <dbReference type="EMBL" id="HIR48307.1"/>
    </source>
</evidence>
<dbReference type="EMBL" id="DVGZ01000128">
    <property type="protein sequence ID" value="HIR48307.1"/>
    <property type="molecule type" value="Genomic_DNA"/>
</dbReference>
<name>A0A9D1AQA8_9FIRM</name>
<feature type="transmembrane region" description="Helical" evidence="3">
    <location>
        <begin position="79"/>
        <end position="102"/>
    </location>
</feature>
<dbReference type="Pfam" id="PF07155">
    <property type="entry name" value="ECF-ribofla_trS"/>
    <property type="match status" value="1"/>
</dbReference>